<protein>
    <recommendedName>
        <fullName evidence="2">HD domain-containing protein</fullName>
    </recommendedName>
</protein>
<evidence type="ECO:0000259" key="2">
    <source>
        <dbReference type="PROSITE" id="PS51831"/>
    </source>
</evidence>
<feature type="transmembrane region" description="Helical" evidence="1">
    <location>
        <begin position="28"/>
        <end position="52"/>
    </location>
</feature>
<dbReference type="SUPFAM" id="SSF109604">
    <property type="entry name" value="HD-domain/PDEase-like"/>
    <property type="match status" value="1"/>
</dbReference>
<dbReference type="Pfam" id="PF07698">
    <property type="entry name" value="7TM-7TMR_HD"/>
    <property type="match status" value="1"/>
</dbReference>
<evidence type="ECO:0000313" key="3">
    <source>
        <dbReference type="EMBL" id="ORC37340.1"/>
    </source>
</evidence>
<dbReference type="CDD" id="cd00077">
    <property type="entry name" value="HDc"/>
    <property type="match status" value="1"/>
</dbReference>
<accession>A0A1Y1S1H0</accession>
<sequence>MKRKAKTGFTAGIENYFPSSMPRRRRRFLLVVSSFLILYVFLFISTQAGGFFTRARLSDYEAGKVAENDLILDREISYIDQEATDLKIAARVQLVRPIFEVEEDITQRSLSLLRGFVETVESTVSQRLPEETAILQIEAEYPGLFTSDQIRDILMVARSPFDLGICEDLLRRILRFGLVRFPDQWDQKESIIDIWRWRNGSREHEEVPLSELYTTENLEDRVREDLADLGVSAGFIPIYTNLLQVFAAANTFYDPDQTARNRERARQELSPVVVRLDPGERIVRKGFIVTEDDMEKILAIGNSSARFNLQGMLGIGFFMIALYLLTFWLLSSRYAGVRLKESQLYFILSVSVIYLVAAVLISELAPVPSWLPISVFFPTALVTMLLALLVSPRVAVNLGLVLSISLLLINRSNPFELVFAFFSGVAAAIVVLGADKRFELVRSTLYLVLAHIGIAAVIGFLGRLQPGQFMSLAGFAVLNSLFCSILNIGLLPFFEHILNIPTSFRLIELSDLNTPLFRRMLTLAPGTYSHSVSVANLAESAAREIGANSLLARVGAYYHDIGKIDQSEYFVENQPDNDNKHNELKPSLSAAVIKSHVKIGIEKARELKLPEEVIEIVAQHHGSGLINYFYVEALKSDGGTKPEDYSYNGVPPASREAAVVMLADTVEAATRTLANPTVAKLDKFIWKQIMSKFENHQLDNCDLTFKDLEKIKRTFVQILAGHFHTRIEYPEQKEGKEAVQ</sequence>
<dbReference type="Proteomes" id="UP000192343">
    <property type="component" value="Unassembled WGS sequence"/>
</dbReference>
<feature type="transmembrane region" description="Helical" evidence="1">
    <location>
        <begin position="417"/>
        <end position="434"/>
    </location>
</feature>
<dbReference type="EMBL" id="MWQY01000003">
    <property type="protein sequence ID" value="ORC37340.1"/>
    <property type="molecule type" value="Genomic_DNA"/>
</dbReference>
<dbReference type="InterPro" id="IPR006674">
    <property type="entry name" value="HD_domain"/>
</dbReference>
<feature type="transmembrane region" description="Helical" evidence="1">
    <location>
        <begin position="311"/>
        <end position="330"/>
    </location>
</feature>
<dbReference type="OrthoDB" id="9806952at2"/>
<feature type="transmembrane region" description="Helical" evidence="1">
    <location>
        <begin position="394"/>
        <end position="411"/>
    </location>
</feature>
<dbReference type="InterPro" id="IPR006675">
    <property type="entry name" value="HDIG_dom"/>
</dbReference>
<dbReference type="InterPro" id="IPR011621">
    <property type="entry name" value="Metal-dep_PHydrolase_7TM_intra"/>
</dbReference>
<reference evidence="3 4" key="1">
    <citation type="submission" date="2017-03" db="EMBL/GenBank/DDBJ databases">
        <title>Draft Genome sequence of Marispirochaeta sp. strain JC444.</title>
        <authorList>
            <person name="Shivani Y."/>
            <person name="Subhash Y."/>
            <person name="Sasikala C."/>
            <person name="Ramana C."/>
        </authorList>
    </citation>
    <scope>NUCLEOTIDE SEQUENCE [LARGE SCALE GENOMIC DNA]</scope>
    <source>
        <strain evidence="3 4">JC444</strain>
    </source>
</reference>
<dbReference type="NCBIfam" id="TIGR00277">
    <property type="entry name" value="HDIG"/>
    <property type="match status" value="1"/>
</dbReference>
<dbReference type="SMART" id="SM00471">
    <property type="entry name" value="HDc"/>
    <property type="match status" value="1"/>
</dbReference>
<feature type="transmembrane region" description="Helical" evidence="1">
    <location>
        <begin position="446"/>
        <end position="464"/>
    </location>
</feature>
<dbReference type="InterPro" id="IPR011624">
    <property type="entry name" value="Metal-dep_PHydrolase_7TM_extra"/>
</dbReference>
<dbReference type="Pfam" id="PF07697">
    <property type="entry name" value="7TMR-HDED"/>
    <property type="match status" value="1"/>
</dbReference>
<proteinExistence type="predicted"/>
<feature type="transmembrane region" description="Helical" evidence="1">
    <location>
        <begin position="470"/>
        <end position="494"/>
    </location>
</feature>
<dbReference type="Pfam" id="PF01966">
    <property type="entry name" value="HD"/>
    <property type="match status" value="1"/>
</dbReference>
<keyword evidence="1" id="KW-1133">Transmembrane helix</keyword>
<name>A0A1Y1S1H0_9SPIO</name>
<feature type="domain" description="HD" evidence="2">
    <location>
        <begin position="527"/>
        <end position="669"/>
    </location>
</feature>
<dbReference type="PANTHER" id="PTHR36442">
    <property type="entry name" value="CYCLIC-DI-AMP PHOSPHODIESTERASE PGPH"/>
    <property type="match status" value="1"/>
</dbReference>
<keyword evidence="1" id="KW-0812">Transmembrane</keyword>
<feature type="transmembrane region" description="Helical" evidence="1">
    <location>
        <begin position="342"/>
        <end position="361"/>
    </location>
</feature>
<dbReference type="RefSeq" id="WP_083048517.1">
    <property type="nucleotide sequence ID" value="NZ_CAXXQO010000002.1"/>
</dbReference>
<dbReference type="PANTHER" id="PTHR36442:SF1">
    <property type="entry name" value="CYCLIC-DI-AMP PHOSPHODIESTERASE PGPH"/>
    <property type="match status" value="1"/>
</dbReference>
<comment type="caution">
    <text evidence="3">The sequence shown here is derived from an EMBL/GenBank/DDBJ whole genome shotgun (WGS) entry which is preliminary data.</text>
</comment>
<dbReference type="STRING" id="1963862.B4O97_03880"/>
<evidence type="ECO:0000256" key="1">
    <source>
        <dbReference type="SAM" id="Phobius"/>
    </source>
</evidence>
<dbReference type="InterPro" id="IPR003607">
    <property type="entry name" value="HD/PDEase_dom"/>
</dbReference>
<evidence type="ECO:0000313" key="4">
    <source>
        <dbReference type="Proteomes" id="UP000192343"/>
    </source>
</evidence>
<keyword evidence="4" id="KW-1185">Reference proteome</keyword>
<keyword evidence="1" id="KW-0472">Membrane</keyword>
<gene>
    <name evidence="3" type="ORF">B4O97_03880</name>
</gene>
<dbReference type="PROSITE" id="PS51831">
    <property type="entry name" value="HD"/>
    <property type="match status" value="1"/>
</dbReference>
<organism evidence="3 4">
    <name type="scientific">Marispirochaeta aestuarii</name>
    <dbReference type="NCBI Taxonomy" id="1963862"/>
    <lineage>
        <taxon>Bacteria</taxon>
        <taxon>Pseudomonadati</taxon>
        <taxon>Spirochaetota</taxon>
        <taxon>Spirochaetia</taxon>
        <taxon>Spirochaetales</taxon>
        <taxon>Spirochaetaceae</taxon>
        <taxon>Marispirochaeta</taxon>
    </lineage>
</organism>
<dbReference type="InterPro" id="IPR052722">
    <property type="entry name" value="PgpH_phosphodiesterase"/>
</dbReference>
<dbReference type="AlphaFoldDB" id="A0A1Y1S1H0"/>
<dbReference type="Gene3D" id="1.10.3210.10">
    <property type="entry name" value="Hypothetical protein af1432"/>
    <property type="match status" value="1"/>
</dbReference>